<dbReference type="PROSITE" id="PS51294">
    <property type="entry name" value="HTH_MYB"/>
    <property type="match status" value="1"/>
</dbReference>
<evidence type="ECO:0000256" key="3">
    <source>
        <dbReference type="SAM" id="MobiDB-lite"/>
    </source>
</evidence>
<dbReference type="PANTHER" id="PTHR47122:SF4">
    <property type="entry name" value="TRF-LIKE 3"/>
    <property type="match status" value="1"/>
</dbReference>
<feature type="region of interest" description="Disordered" evidence="3">
    <location>
        <begin position="429"/>
        <end position="460"/>
    </location>
</feature>
<dbReference type="InterPro" id="IPR009057">
    <property type="entry name" value="Homeodomain-like_sf"/>
</dbReference>
<feature type="domain" description="HTH myb-type" evidence="5">
    <location>
        <begin position="495"/>
        <end position="554"/>
    </location>
</feature>
<feature type="region of interest" description="Disordered" evidence="3">
    <location>
        <begin position="1"/>
        <end position="24"/>
    </location>
</feature>
<dbReference type="EMBL" id="CP093344">
    <property type="protein sequence ID" value="WOG89396.1"/>
    <property type="molecule type" value="Genomic_DNA"/>
</dbReference>
<dbReference type="AlphaFoldDB" id="A0AAF0WIX3"/>
<reference evidence="6" key="2">
    <citation type="submission" date="2022-03" db="EMBL/GenBank/DDBJ databases">
        <title>Draft title - Genomic analysis of global carrot germplasm unveils the trajectory of domestication and the origin of high carotenoid orange carrot.</title>
        <authorList>
            <person name="Iorizzo M."/>
            <person name="Ellison S."/>
            <person name="Senalik D."/>
            <person name="Macko-Podgorni A."/>
            <person name="Grzebelus D."/>
            <person name="Bostan H."/>
            <person name="Rolling W."/>
            <person name="Curaba J."/>
            <person name="Simon P."/>
        </authorList>
    </citation>
    <scope>NUCLEOTIDE SEQUENCE</scope>
    <source>
        <tissue evidence="6">Leaf</tissue>
    </source>
</reference>
<evidence type="ECO:0000259" key="5">
    <source>
        <dbReference type="PROSITE" id="PS51294"/>
    </source>
</evidence>
<gene>
    <name evidence="6" type="ORF">DCAR_0208634</name>
</gene>
<dbReference type="GO" id="GO:0005634">
    <property type="term" value="C:nucleus"/>
    <property type="evidence" value="ECO:0007669"/>
    <property type="project" value="UniProtKB-SubCell"/>
</dbReference>
<dbReference type="InterPro" id="IPR001005">
    <property type="entry name" value="SANT/Myb"/>
</dbReference>
<keyword evidence="7" id="KW-1185">Reference proteome</keyword>
<feature type="domain" description="Myb-like" evidence="4">
    <location>
        <begin position="503"/>
        <end position="550"/>
    </location>
</feature>
<organism evidence="6 7">
    <name type="scientific">Daucus carota subsp. sativus</name>
    <name type="common">Carrot</name>
    <dbReference type="NCBI Taxonomy" id="79200"/>
    <lineage>
        <taxon>Eukaryota</taxon>
        <taxon>Viridiplantae</taxon>
        <taxon>Streptophyta</taxon>
        <taxon>Embryophyta</taxon>
        <taxon>Tracheophyta</taxon>
        <taxon>Spermatophyta</taxon>
        <taxon>Magnoliopsida</taxon>
        <taxon>eudicotyledons</taxon>
        <taxon>Gunneridae</taxon>
        <taxon>Pentapetalae</taxon>
        <taxon>asterids</taxon>
        <taxon>campanulids</taxon>
        <taxon>Apiales</taxon>
        <taxon>Apiaceae</taxon>
        <taxon>Apioideae</taxon>
        <taxon>Scandiceae</taxon>
        <taxon>Daucinae</taxon>
        <taxon>Daucus</taxon>
        <taxon>Daucus sect. Daucus</taxon>
    </lineage>
</organism>
<sequence length="617" mass="68420">METVVEVEVNAESESEVSKTNSAEKSPKLIADPVVYQLVRVEGDGRLVPATDEEVYEVEDLLDVGKSTRNLADTGKDVECTPNNKCSSGTAHLKGICSKLQSENLETCSNKSGEVLDLEIHSMKSNTQIQEVVPSLAPSSIESILSESGECSNPRVGVTRSESLSSSACNISKPDFSMVKGEICLNNLSVRELHEIFRALFGRVTTNKDKQWLKRRISMGLTNSCDVSSTTFVIENNKVVKKGKEENSNIDDVNNTKDPIKGASDKIWKRSSYVAKKEVESHLNGSGKRMRNANVVYDHDKEDVLTESRADKRVRKPTKRYIEEVSEGETRETSGKVTSKVKGSGHCQSSPRPIVNPIENIRSDGKPYVMRQDSLGGSGIQIPYVSRVRRGRPRENYMTLMKLQPSELGMPSRAVKKAFEICDPRLDSEEGNKITKAGSSPERFQQPLASKPEKAEENSERITADFVKDDLQLQHTDPSSSDDGIATVPTANGGMRRKHHRIWTLNEVVKLVEGVARYGVGRWSEIKRVFFASHSHRTSVDLKDKWRNLLRASFAQMPLDKGVDSSRKNASIPIPAPILARVRALAEMEGQFPPNLSGVKIVGHSSRDVLERRSGYL</sequence>
<dbReference type="CDD" id="cd11660">
    <property type="entry name" value="SANT_TRF"/>
    <property type="match status" value="1"/>
</dbReference>
<feature type="compositionally biased region" description="Basic and acidic residues" evidence="3">
    <location>
        <begin position="321"/>
        <end position="334"/>
    </location>
</feature>
<dbReference type="InterPro" id="IPR017930">
    <property type="entry name" value="Myb_dom"/>
</dbReference>
<protein>
    <submittedName>
        <fullName evidence="6">Uncharacterized protein</fullName>
    </submittedName>
</protein>
<dbReference type="SUPFAM" id="SSF46689">
    <property type="entry name" value="Homeodomain-like"/>
    <property type="match status" value="1"/>
</dbReference>
<feature type="region of interest" description="Disordered" evidence="3">
    <location>
        <begin position="473"/>
        <end position="492"/>
    </location>
</feature>
<feature type="compositionally biased region" description="Basic and acidic residues" evidence="3">
    <location>
        <begin position="451"/>
        <end position="460"/>
    </location>
</feature>
<dbReference type="SMART" id="SM00717">
    <property type="entry name" value="SANT"/>
    <property type="match status" value="1"/>
</dbReference>
<name>A0AAF0WIX3_DAUCS</name>
<reference evidence="6" key="1">
    <citation type="journal article" date="2016" name="Nat. Genet.">
        <title>A high-quality carrot genome assembly provides new insights into carotenoid accumulation and asterid genome evolution.</title>
        <authorList>
            <person name="Iorizzo M."/>
            <person name="Ellison S."/>
            <person name="Senalik D."/>
            <person name="Zeng P."/>
            <person name="Satapoomin P."/>
            <person name="Huang J."/>
            <person name="Bowman M."/>
            <person name="Iovene M."/>
            <person name="Sanseverino W."/>
            <person name="Cavagnaro P."/>
            <person name="Yildiz M."/>
            <person name="Macko-Podgorni A."/>
            <person name="Moranska E."/>
            <person name="Grzebelus E."/>
            <person name="Grzebelus D."/>
            <person name="Ashrafi H."/>
            <person name="Zheng Z."/>
            <person name="Cheng S."/>
            <person name="Spooner D."/>
            <person name="Van Deynze A."/>
            <person name="Simon P."/>
        </authorList>
    </citation>
    <scope>NUCLEOTIDE SEQUENCE</scope>
    <source>
        <tissue evidence="6">Leaf</tissue>
    </source>
</reference>
<accession>A0AAF0WIX3</accession>
<evidence type="ECO:0000313" key="6">
    <source>
        <dbReference type="EMBL" id="WOG89396.1"/>
    </source>
</evidence>
<dbReference type="Proteomes" id="UP000077755">
    <property type="component" value="Chromosome 2"/>
</dbReference>
<proteinExistence type="predicted"/>
<feature type="region of interest" description="Disordered" evidence="3">
    <location>
        <begin position="321"/>
        <end position="362"/>
    </location>
</feature>
<comment type="subcellular location">
    <subcellularLocation>
        <location evidence="1">Nucleus</location>
    </subcellularLocation>
</comment>
<feature type="compositionally biased region" description="Polar residues" evidence="3">
    <location>
        <begin position="473"/>
        <end position="482"/>
    </location>
</feature>
<evidence type="ECO:0000259" key="4">
    <source>
        <dbReference type="PROSITE" id="PS50090"/>
    </source>
</evidence>
<evidence type="ECO:0000256" key="1">
    <source>
        <dbReference type="ARBA" id="ARBA00004123"/>
    </source>
</evidence>
<dbReference type="PROSITE" id="PS50090">
    <property type="entry name" value="MYB_LIKE"/>
    <property type="match status" value="1"/>
</dbReference>
<evidence type="ECO:0000256" key="2">
    <source>
        <dbReference type="ARBA" id="ARBA00023242"/>
    </source>
</evidence>
<dbReference type="Gene3D" id="1.10.246.220">
    <property type="match status" value="1"/>
</dbReference>
<keyword evidence="2" id="KW-0539">Nucleus</keyword>
<dbReference type="PANTHER" id="PTHR47122">
    <property type="entry name" value="MYB-LIKE DNA-BINDING DOMAIN CONTAINING PROTEIN, EXPRESSED"/>
    <property type="match status" value="1"/>
</dbReference>
<evidence type="ECO:0000313" key="7">
    <source>
        <dbReference type="Proteomes" id="UP000077755"/>
    </source>
</evidence>
<dbReference type="Pfam" id="PF00249">
    <property type="entry name" value="Myb_DNA-binding"/>
    <property type="match status" value="1"/>
</dbReference>